<gene>
    <name evidence="1" type="ORF">QR680_010813</name>
</gene>
<evidence type="ECO:0000313" key="1">
    <source>
        <dbReference type="EMBL" id="KAK0428450.1"/>
    </source>
</evidence>
<dbReference type="InterPro" id="IPR019410">
    <property type="entry name" value="Methyltransf_16"/>
</dbReference>
<sequence>MLEELGVDIPDEIFEAIGDCMMDLASTSHRVYFGNSDDFVVIRESNEQLSQGTTGLSCWQASCHLADLLSMLDLSGKSVIELGAGCGLTGIATGSLQTAKQVMLTDFDANVLVQLRHNVELNSSSEMMKSPVSVGSIDFLNFSPEDMPFAPDLILGADIVYDGSILHGLSKTIYSLLSMKEGSVAIIASTLRNPETLAAFDNALEKNGLMVAESARIDNDRIVFDEECSIALPQLFPFSASVECPTIAYLIVRKSSTE</sequence>
<dbReference type="PANTHER" id="PTHR14614">
    <property type="entry name" value="HEPATOCELLULAR CARCINOMA-ASSOCIATED ANTIGEN"/>
    <property type="match status" value="1"/>
</dbReference>
<accession>A0AA39MCF1</accession>
<dbReference type="Pfam" id="PF10294">
    <property type="entry name" value="Methyltransf_16"/>
    <property type="match status" value="1"/>
</dbReference>
<organism evidence="1 2">
    <name type="scientific">Steinernema hermaphroditum</name>
    <dbReference type="NCBI Taxonomy" id="289476"/>
    <lineage>
        <taxon>Eukaryota</taxon>
        <taxon>Metazoa</taxon>
        <taxon>Ecdysozoa</taxon>
        <taxon>Nematoda</taxon>
        <taxon>Chromadorea</taxon>
        <taxon>Rhabditida</taxon>
        <taxon>Tylenchina</taxon>
        <taxon>Panagrolaimomorpha</taxon>
        <taxon>Strongyloidoidea</taxon>
        <taxon>Steinernematidae</taxon>
        <taxon>Steinernema</taxon>
    </lineage>
</organism>
<reference evidence="1" key="1">
    <citation type="submission" date="2023-06" db="EMBL/GenBank/DDBJ databases">
        <title>Genomic analysis of the entomopathogenic nematode Steinernema hermaphroditum.</title>
        <authorList>
            <person name="Schwarz E.M."/>
            <person name="Heppert J.K."/>
            <person name="Baniya A."/>
            <person name="Schwartz H.T."/>
            <person name="Tan C.-H."/>
            <person name="Antoshechkin I."/>
            <person name="Sternberg P.W."/>
            <person name="Goodrich-Blair H."/>
            <person name="Dillman A.R."/>
        </authorList>
    </citation>
    <scope>NUCLEOTIDE SEQUENCE</scope>
    <source>
        <strain evidence="1">PS9179</strain>
        <tissue evidence="1">Whole animal</tissue>
    </source>
</reference>
<dbReference type="Gene3D" id="3.40.50.150">
    <property type="entry name" value="Vaccinia Virus protein VP39"/>
    <property type="match status" value="1"/>
</dbReference>
<dbReference type="GO" id="GO:0032991">
    <property type="term" value="C:protein-containing complex"/>
    <property type="evidence" value="ECO:0007669"/>
    <property type="project" value="TreeGrafter"/>
</dbReference>
<dbReference type="Proteomes" id="UP001175271">
    <property type="component" value="Unassembled WGS sequence"/>
</dbReference>
<dbReference type="EMBL" id="JAUCMV010000001">
    <property type="protein sequence ID" value="KAK0428450.1"/>
    <property type="molecule type" value="Genomic_DNA"/>
</dbReference>
<dbReference type="InterPro" id="IPR029063">
    <property type="entry name" value="SAM-dependent_MTases_sf"/>
</dbReference>
<evidence type="ECO:0008006" key="3">
    <source>
        <dbReference type="Google" id="ProtNLM"/>
    </source>
</evidence>
<keyword evidence="2" id="KW-1185">Reference proteome</keyword>
<dbReference type="AlphaFoldDB" id="A0AA39MCF1"/>
<proteinExistence type="predicted"/>
<dbReference type="PANTHER" id="PTHR14614:SF130">
    <property type="entry name" value="PROTEIN-LYSINE N-METHYLTRANSFERASE EEF2KMT"/>
    <property type="match status" value="1"/>
</dbReference>
<name>A0AA39MCF1_9BILA</name>
<protein>
    <recommendedName>
        <fullName evidence="3">FAM86 N-terminal domain-containing protein</fullName>
    </recommendedName>
</protein>
<dbReference type="SUPFAM" id="SSF53335">
    <property type="entry name" value="S-adenosyl-L-methionine-dependent methyltransferases"/>
    <property type="match status" value="1"/>
</dbReference>
<comment type="caution">
    <text evidence="1">The sequence shown here is derived from an EMBL/GenBank/DDBJ whole genome shotgun (WGS) entry which is preliminary data.</text>
</comment>
<evidence type="ECO:0000313" key="2">
    <source>
        <dbReference type="Proteomes" id="UP001175271"/>
    </source>
</evidence>